<dbReference type="InterPro" id="IPR001204">
    <property type="entry name" value="Phos_transporter"/>
</dbReference>
<feature type="transmembrane region" description="Helical" evidence="6">
    <location>
        <begin position="262"/>
        <end position="286"/>
    </location>
</feature>
<keyword evidence="2" id="KW-0813">Transport</keyword>
<organism evidence="7 8">
    <name type="scientific">Candidatus Nealsonbacteria bacterium CG_4_10_14_3_um_filter_36_16</name>
    <dbReference type="NCBI Taxonomy" id="1974685"/>
    <lineage>
        <taxon>Bacteria</taxon>
        <taxon>Candidatus Nealsoniibacteriota</taxon>
    </lineage>
</organism>
<dbReference type="PANTHER" id="PTHR11101:SF80">
    <property type="entry name" value="PHOSPHATE TRANSPORTER"/>
    <property type="match status" value="1"/>
</dbReference>
<dbReference type="PANTHER" id="PTHR11101">
    <property type="entry name" value="PHOSPHATE TRANSPORTER"/>
    <property type="match status" value="1"/>
</dbReference>
<evidence type="ECO:0000256" key="1">
    <source>
        <dbReference type="ARBA" id="ARBA00004141"/>
    </source>
</evidence>
<dbReference type="GO" id="GO:0035435">
    <property type="term" value="P:phosphate ion transmembrane transport"/>
    <property type="evidence" value="ECO:0007669"/>
    <property type="project" value="TreeGrafter"/>
</dbReference>
<protein>
    <submittedName>
        <fullName evidence="7">Anion permease</fullName>
    </submittedName>
</protein>
<feature type="transmembrane region" description="Helical" evidence="6">
    <location>
        <begin position="174"/>
        <end position="193"/>
    </location>
</feature>
<gene>
    <name evidence="7" type="ORF">COZ30_01275</name>
</gene>
<reference evidence="8" key="1">
    <citation type="submission" date="2017-09" db="EMBL/GenBank/DDBJ databases">
        <title>Depth-based differentiation of microbial function through sediment-hosted aquifers and enrichment of novel symbionts in the deep terrestrial subsurface.</title>
        <authorList>
            <person name="Probst A.J."/>
            <person name="Ladd B."/>
            <person name="Jarett J.K."/>
            <person name="Geller-Mcgrath D.E."/>
            <person name="Sieber C.M.K."/>
            <person name="Emerson J.B."/>
            <person name="Anantharaman K."/>
            <person name="Thomas B.C."/>
            <person name="Malmstrom R."/>
            <person name="Stieglmeier M."/>
            <person name="Klingl A."/>
            <person name="Woyke T."/>
            <person name="Ryan C.M."/>
            <person name="Banfield J.F."/>
        </authorList>
    </citation>
    <scope>NUCLEOTIDE SEQUENCE [LARGE SCALE GENOMIC DNA]</scope>
</reference>
<feature type="transmembrane region" description="Helical" evidence="6">
    <location>
        <begin position="57"/>
        <end position="77"/>
    </location>
</feature>
<dbReference type="Proteomes" id="UP000230064">
    <property type="component" value="Unassembled WGS sequence"/>
</dbReference>
<keyword evidence="5 6" id="KW-0472">Membrane</keyword>
<accession>A0A2M7MF42</accession>
<proteinExistence type="predicted"/>
<dbReference type="EMBL" id="PFJR01000031">
    <property type="protein sequence ID" value="PIX88264.1"/>
    <property type="molecule type" value="Genomic_DNA"/>
</dbReference>
<dbReference type="GO" id="GO:0005315">
    <property type="term" value="F:phosphate transmembrane transporter activity"/>
    <property type="evidence" value="ECO:0007669"/>
    <property type="project" value="InterPro"/>
</dbReference>
<name>A0A2M7MF42_9BACT</name>
<comment type="subcellular location">
    <subcellularLocation>
        <location evidence="1">Membrane</location>
        <topology evidence="1">Multi-pass membrane protein</topology>
    </subcellularLocation>
</comment>
<evidence type="ECO:0000313" key="8">
    <source>
        <dbReference type="Proteomes" id="UP000230064"/>
    </source>
</evidence>
<evidence type="ECO:0000256" key="6">
    <source>
        <dbReference type="SAM" id="Phobius"/>
    </source>
</evidence>
<evidence type="ECO:0000256" key="5">
    <source>
        <dbReference type="ARBA" id="ARBA00023136"/>
    </source>
</evidence>
<dbReference type="AlphaFoldDB" id="A0A2M7MF42"/>
<evidence type="ECO:0000256" key="2">
    <source>
        <dbReference type="ARBA" id="ARBA00022448"/>
    </source>
</evidence>
<dbReference type="Pfam" id="PF01384">
    <property type="entry name" value="PHO4"/>
    <property type="match status" value="1"/>
</dbReference>
<feature type="transmembrane region" description="Helical" evidence="6">
    <location>
        <begin position="89"/>
        <end position="110"/>
    </location>
</feature>
<comment type="caution">
    <text evidence="7">The sequence shown here is derived from an EMBL/GenBank/DDBJ whole genome shotgun (WGS) entry which is preliminary data.</text>
</comment>
<evidence type="ECO:0000256" key="4">
    <source>
        <dbReference type="ARBA" id="ARBA00022989"/>
    </source>
</evidence>
<keyword evidence="3 6" id="KW-0812">Transmembrane</keyword>
<keyword evidence="4 6" id="KW-1133">Transmembrane helix</keyword>
<feature type="transmembrane region" description="Helical" evidence="6">
    <location>
        <begin position="31"/>
        <end position="51"/>
    </location>
</feature>
<evidence type="ECO:0000313" key="7">
    <source>
        <dbReference type="EMBL" id="PIX88264.1"/>
    </source>
</evidence>
<sequence length="290" mass="31054">MFNLFGAFITTEVAKTIGKGIILPEVISQQLLIFALVGAIIWVILSTRLGIPISVTHSLLGGLVGTALISVGISALINSGLIKIALGMFLAPIIGFLIGIVLILSFSWLITLLNKFYLTGSKLSSFKISQGFRLGQIFSASAVSLSHGMNDSQNAMGIITASLLAGGFLTEFKVPFWVILGSGIFMALGTFYGGQNVIKTLGRKIYRIQPFHGFCAEISSALVIIFQSLAGIPLSTTQVISSAVIGLGAIERRASVNWRKVIEIFFTWIFTIPGAAIISGFLFFIFKILA</sequence>
<dbReference type="GO" id="GO:0016020">
    <property type="term" value="C:membrane"/>
    <property type="evidence" value="ECO:0007669"/>
    <property type="project" value="UniProtKB-SubCell"/>
</dbReference>
<evidence type="ECO:0000256" key="3">
    <source>
        <dbReference type="ARBA" id="ARBA00022692"/>
    </source>
</evidence>